<dbReference type="OMA" id="WEINMSS"/>
<dbReference type="PANTHER" id="PTHR36067">
    <property type="entry name" value="EXPRESSED PROTEIN"/>
    <property type="match status" value="1"/>
</dbReference>
<dbReference type="OrthoDB" id="735913at2759"/>
<evidence type="ECO:0000313" key="2">
    <source>
        <dbReference type="Proteomes" id="UP000030748"/>
    </source>
</evidence>
<dbReference type="EMBL" id="KI631018">
    <property type="protein sequence ID" value="EYU31060.1"/>
    <property type="molecule type" value="Genomic_DNA"/>
</dbReference>
<dbReference type="AlphaFoldDB" id="A0A022QX17"/>
<proteinExistence type="predicted"/>
<dbReference type="PANTHER" id="PTHR36067:SF1">
    <property type="entry name" value="EXPRESSED PROTEIN"/>
    <property type="match status" value="1"/>
</dbReference>
<organism evidence="1 2">
    <name type="scientific">Erythranthe guttata</name>
    <name type="common">Yellow monkey flower</name>
    <name type="synonym">Mimulus guttatus</name>
    <dbReference type="NCBI Taxonomy" id="4155"/>
    <lineage>
        <taxon>Eukaryota</taxon>
        <taxon>Viridiplantae</taxon>
        <taxon>Streptophyta</taxon>
        <taxon>Embryophyta</taxon>
        <taxon>Tracheophyta</taxon>
        <taxon>Spermatophyta</taxon>
        <taxon>Magnoliopsida</taxon>
        <taxon>eudicotyledons</taxon>
        <taxon>Gunneridae</taxon>
        <taxon>Pentapetalae</taxon>
        <taxon>asterids</taxon>
        <taxon>lamiids</taxon>
        <taxon>Lamiales</taxon>
        <taxon>Phrymaceae</taxon>
        <taxon>Erythranthe</taxon>
    </lineage>
</organism>
<keyword evidence="2" id="KW-1185">Reference proteome</keyword>
<accession>A0A022QX17</accession>
<dbReference type="PhylomeDB" id="A0A022QX17"/>
<dbReference type="KEGG" id="egt:105965053"/>
<gene>
    <name evidence="1" type="ORF">MIMGU_mgv1a017106mg</name>
</gene>
<reference evidence="1 2" key="1">
    <citation type="journal article" date="2013" name="Proc. Natl. Acad. Sci. U.S.A.">
        <title>Fine-scale variation in meiotic recombination in Mimulus inferred from population shotgun sequencing.</title>
        <authorList>
            <person name="Hellsten U."/>
            <person name="Wright K.M."/>
            <person name="Jenkins J."/>
            <person name="Shu S."/>
            <person name="Yuan Y."/>
            <person name="Wessler S.R."/>
            <person name="Schmutz J."/>
            <person name="Willis J.H."/>
            <person name="Rokhsar D.S."/>
        </authorList>
    </citation>
    <scope>NUCLEOTIDE SEQUENCE [LARGE SCALE GENOMIC DNA]</scope>
    <source>
        <strain evidence="2">cv. DUN x IM62</strain>
    </source>
</reference>
<protein>
    <submittedName>
        <fullName evidence="1">Uncharacterized protein</fullName>
    </submittedName>
</protein>
<sequence length="93" mass="10394">MADIAILVAEEYERRVKDSRKNGEEIEFLSCVGFLGQRFKDSSSSSSSSWIREKLVIIANDDYYQKKMAGILGLAEEPKSQMSLAASNCFFSA</sequence>
<dbReference type="Proteomes" id="UP000030748">
    <property type="component" value="Unassembled WGS sequence"/>
</dbReference>
<name>A0A022QX17_ERYGU</name>
<evidence type="ECO:0000313" key="1">
    <source>
        <dbReference type="EMBL" id="EYU31060.1"/>
    </source>
</evidence>